<gene>
    <name evidence="1" type="ORF">F6B43_09285</name>
</gene>
<dbReference type="EMBL" id="VYSA01000002">
    <property type="protein sequence ID" value="KAA9107643.1"/>
    <property type="molecule type" value="Genomic_DNA"/>
</dbReference>
<dbReference type="AlphaFoldDB" id="A0A5J5J2K2"/>
<dbReference type="OrthoDB" id="4331766at2"/>
<dbReference type="Gene3D" id="3.10.20.30">
    <property type="match status" value="1"/>
</dbReference>
<protein>
    <submittedName>
        <fullName evidence="1">MoaD/ThiS family protein</fullName>
    </submittedName>
</protein>
<sequence>MTLVRYFAAAREASGVDEEMRSEATLGALRLALSADHPALAPILPRCAVLVTGERTDDTRALTADDVIDVLPPFAGG</sequence>
<name>A0A5J5J2K2_9MICO</name>
<evidence type="ECO:0000313" key="2">
    <source>
        <dbReference type="Proteomes" id="UP000325827"/>
    </source>
</evidence>
<dbReference type="InterPro" id="IPR016155">
    <property type="entry name" value="Mopterin_synth/thiamin_S_b"/>
</dbReference>
<accession>A0A5J5J2K2</accession>
<dbReference type="RefSeq" id="WP_150448678.1">
    <property type="nucleotide sequence ID" value="NZ_VYSA01000002.1"/>
</dbReference>
<evidence type="ECO:0000313" key="1">
    <source>
        <dbReference type="EMBL" id="KAA9107643.1"/>
    </source>
</evidence>
<dbReference type="InterPro" id="IPR012675">
    <property type="entry name" value="Beta-grasp_dom_sf"/>
</dbReference>
<organism evidence="1 2">
    <name type="scientific">Microbacterium rhizomatis</name>
    <dbReference type="NCBI Taxonomy" id="1631477"/>
    <lineage>
        <taxon>Bacteria</taxon>
        <taxon>Bacillati</taxon>
        <taxon>Actinomycetota</taxon>
        <taxon>Actinomycetes</taxon>
        <taxon>Micrococcales</taxon>
        <taxon>Microbacteriaceae</taxon>
        <taxon>Microbacterium</taxon>
    </lineage>
</organism>
<dbReference type="InterPro" id="IPR003749">
    <property type="entry name" value="ThiS/MoaD-like"/>
</dbReference>
<proteinExistence type="predicted"/>
<keyword evidence="2" id="KW-1185">Reference proteome</keyword>
<comment type="caution">
    <text evidence="1">The sequence shown here is derived from an EMBL/GenBank/DDBJ whole genome shotgun (WGS) entry which is preliminary data.</text>
</comment>
<dbReference type="SUPFAM" id="SSF54285">
    <property type="entry name" value="MoaD/ThiS"/>
    <property type="match status" value="1"/>
</dbReference>
<reference evidence="2" key="1">
    <citation type="submission" date="2019-09" db="EMBL/GenBank/DDBJ databases">
        <title>Mumia zhuanghuii sp. nov. isolated from the intestinal contents of plateau pika (Ochotona curzoniae) in the Qinghai-Tibet plateau of China.</title>
        <authorList>
            <person name="Tian Z."/>
        </authorList>
    </citation>
    <scope>NUCLEOTIDE SEQUENCE [LARGE SCALE GENOMIC DNA]</scope>
    <source>
        <strain evidence="2">JCM 30598</strain>
    </source>
</reference>
<dbReference type="Pfam" id="PF02597">
    <property type="entry name" value="ThiS"/>
    <property type="match status" value="1"/>
</dbReference>
<dbReference type="CDD" id="cd00754">
    <property type="entry name" value="Ubl_MoaD"/>
    <property type="match status" value="1"/>
</dbReference>
<dbReference type="Proteomes" id="UP000325827">
    <property type="component" value="Unassembled WGS sequence"/>
</dbReference>